<sequence>MTVSDALWRFTDPGSGSVSLIVETPAGTHVRRIPPAMPLPADVEAGIGAEKAAHTAAATWGLPDFVFQSSLTRKGSGQRELGDRLLLSGSRGAVVQIKSRTVKPKGDAEERAWIQKVTKKAMSQAKGTVRMLRLQAAEMVNGRGTTLSVAGDAYEWMAVSLLDHDQVPDAMTPTFEPIGMPALALTRRDWDFLFDQLRSTTAVLDYLFRVAEAPPVALGDEPVRYYELAAADAAAPPVDIDTELVGPGGRRFSTPLLPQVPAGAGQTNAHLVIRYVLEDVATSMLRDEISESDRLTVLADLDRLPVGMREEWGQLLLGMLDDVEQAPDGHVMWRSRRQLHQEAAGDRQMLFVCATRFDKYVEASFGSYVMLRHHQVGERTGQPDSLRSLGVLLTPNHSGNRPWDTTLVRVLGHSQLTSEQVAEFEQLWPQSGNA</sequence>
<accession>A0ABY5F2Q3</accession>
<name>A0ABY5F2Q3_9ACTN</name>
<keyword evidence="2" id="KW-1185">Reference proteome</keyword>
<protein>
    <submittedName>
        <fullName evidence="1">Uncharacterized protein</fullName>
    </submittedName>
</protein>
<dbReference type="GeneID" id="97760628"/>
<evidence type="ECO:0000313" key="2">
    <source>
        <dbReference type="Proteomes" id="UP001058236"/>
    </source>
</evidence>
<proteinExistence type="predicted"/>
<organism evidence="1 2">
    <name type="scientific">Streptomyces cavourensis</name>
    <dbReference type="NCBI Taxonomy" id="67258"/>
    <lineage>
        <taxon>Bacteria</taxon>
        <taxon>Bacillati</taxon>
        <taxon>Actinomycetota</taxon>
        <taxon>Actinomycetes</taxon>
        <taxon>Kitasatosporales</taxon>
        <taxon>Streptomycetaceae</taxon>
        <taxon>Streptomyces</taxon>
    </lineage>
</organism>
<dbReference type="EMBL" id="CP101397">
    <property type="protein sequence ID" value="UTR77972.1"/>
    <property type="molecule type" value="Genomic_DNA"/>
</dbReference>
<gene>
    <name evidence="1" type="ORF">NLU04_05680</name>
</gene>
<dbReference type="Proteomes" id="UP001058236">
    <property type="component" value="Chromosome"/>
</dbReference>
<reference evidence="1" key="1">
    <citation type="submission" date="2022-07" db="EMBL/GenBank/DDBJ databases">
        <title>Genomic of Streptomyces cavourensis F2.</title>
        <authorList>
            <person name="Hu S."/>
            <person name="Liang W."/>
        </authorList>
    </citation>
    <scope>NUCLEOTIDE SEQUENCE</scope>
    <source>
        <strain evidence="1">F2</strain>
    </source>
</reference>
<evidence type="ECO:0000313" key="1">
    <source>
        <dbReference type="EMBL" id="UTR77972.1"/>
    </source>
</evidence>
<dbReference type="RefSeq" id="WP_142229770.1">
    <property type="nucleotide sequence ID" value="NZ_BMSP01000030.1"/>
</dbReference>